<evidence type="ECO:0000256" key="1">
    <source>
        <dbReference type="SAM" id="Phobius"/>
    </source>
</evidence>
<dbReference type="AlphaFoldDB" id="A0A371K053"/>
<dbReference type="EMBL" id="QTSU01000002">
    <property type="protein sequence ID" value="RDZ27240.1"/>
    <property type="molecule type" value="Genomic_DNA"/>
</dbReference>
<feature type="transmembrane region" description="Helical" evidence="1">
    <location>
        <begin position="180"/>
        <end position="199"/>
    </location>
</feature>
<dbReference type="Proteomes" id="UP000264492">
    <property type="component" value="Unassembled WGS sequence"/>
</dbReference>
<dbReference type="RefSeq" id="WP_115859616.1">
    <property type="nucleotide sequence ID" value="NZ_QTSU01000002.1"/>
</dbReference>
<keyword evidence="1" id="KW-1133">Transmembrane helix</keyword>
<keyword evidence="1" id="KW-0812">Transmembrane</keyword>
<comment type="caution">
    <text evidence="2">The sequence shown here is derived from an EMBL/GenBank/DDBJ whole genome shotgun (WGS) entry which is preliminary data.</text>
</comment>
<evidence type="ECO:0000313" key="3">
    <source>
        <dbReference type="Proteomes" id="UP000264492"/>
    </source>
</evidence>
<proteinExistence type="predicted"/>
<keyword evidence="1" id="KW-0472">Membrane</keyword>
<gene>
    <name evidence="2" type="ORF">DX914_13400</name>
</gene>
<name>A0A371K053_9GAMM</name>
<evidence type="ECO:0000313" key="2">
    <source>
        <dbReference type="EMBL" id="RDZ27240.1"/>
    </source>
</evidence>
<feature type="transmembrane region" description="Helical" evidence="1">
    <location>
        <begin position="35"/>
        <end position="59"/>
    </location>
</feature>
<keyword evidence="3" id="KW-1185">Reference proteome</keyword>
<sequence length="235" mass="26386">MQGEAKAGFSYTELERRLKALPEGPVSVLNTPRPFAIASIIGNFGIILGLLPSLLMTFMTQQMWMVTMAKIGLMVAIIGSAPEFIRSLWVVPRSLWRWRNEQVIQLDHDIVQFREVVVWVSRFPEKTIGEHLRFVRRAQARVASKMGLLTGGVDKLGVAPLLVALGIQLKAFLDWGQTPYWQLLIGLLLAIAYLIAFVAQLMRLRMQLYEYVLEEALEAHVGRSYSPGPVAGSRP</sequence>
<protein>
    <submittedName>
        <fullName evidence="2">Uncharacterized protein</fullName>
    </submittedName>
</protein>
<reference evidence="2 3" key="1">
    <citation type="submission" date="2018-08" db="EMBL/GenBank/DDBJ databases">
        <title>Lysobacter sp. zong2l5, whole genome shotgun sequence.</title>
        <authorList>
            <person name="Zhang X."/>
            <person name="Feng G."/>
            <person name="Zhu H."/>
        </authorList>
    </citation>
    <scope>NUCLEOTIDE SEQUENCE [LARGE SCALE GENOMIC DNA]</scope>
    <source>
        <strain evidence="3">zong2l5</strain>
    </source>
</reference>
<organism evidence="2 3">
    <name type="scientific">Lysobacter silvisoli</name>
    <dbReference type="NCBI Taxonomy" id="2293254"/>
    <lineage>
        <taxon>Bacteria</taxon>
        <taxon>Pseudomonadati</taxon>
        <taxon>Pseudomonadota</taxon>
        <taxon>Gammaproteobacteria</taxon>
        <taxon>Lysobacterales</taxon>
        <taxon>Lysobacteraceae</taxon>
        <taxon>Lysobacter</taxon>
    </lineage>
</organism>
<dbReference type="OrthoDB" id="5985545at2"/>
<accession>A0A371K053</accession>